<name>A0ABQ5TCI9_9CAUL</name>
<gene>
    <name evidence="2" type="ORF">GCM10017620_24540</name>
</gene>
<dbReference type="EMBL" id="BSFD01000009">
    <property type="protein sequence ID" value="GLK49481.1"/>
    <property type="molecule type" value="Genomic_DNA"/>
</dbReference>
<feature type="region of interest" description="Disordered" evidence="1">
    <location>
        <begin position="55"/>
        <end position="75"/>
    </location>
</feature>
<evidence type="ECO:0000313" key="3">
    <source>
        <dbReference type="Proteomes" id="UP001143509"/>
    </source>
</evidence>
<sequence>MPAQSHIDAIGAALIDVEEKAKAAKAAARDVQKAVRHLHQLLDKAQTAYSASTPSNVVLFSGGTDKPDPNKPVED</sequence>
<comment type="caution">
    <text evidence="2">The sequence shown here is derived from an EMBL/GenBank/DDBJ whole genome shotgun (WGS) entry which is preliminary data.</text>
</comment>
<reference evidence="2" key="2">
    <citation type="submission" date="2023-01" db="EMBL/GenBank/DDBJ databases">
        <authorList>
            <person name="Sun Q."/>
            <person name="Evtushenko L."/>
        </authorList>
    </citation>
    <scope>NUCLEOTIDE SEQUENCE</scope>
    <source>
        <strain evidence="2">VKM B-1499</strain>
    </source>
</reference>
<evidence type="ECO:0000313" key="2">
    <source>
        <dbReference type="EMBL" id="GLK49481.1"/>
    </source>
</evidence>
<keyword evidence="3" id="KW-1185">Reference proteome</keyword>
<proteinExistence type="predicted"/>
<protein>
    <submittedName>
        <fullName evidence="2">Uncharacterized protein</fullName>
    </submittedName>
</protein>
<dbReference type="Proteomes" id="UP001143509">
    <property type="component" value="Unassembled WGS sequence"/>
</dbReference>
<organism evidence="2 3">
    <name type="scientific">Brevundimonas intermedia</name>
    <dbReference type="NCBI Taxonomy" id="74315"/>
    <lineage>
        <taxon>Bacteria</taxon>
        <taxon>Pseudomonadati</taxon>
        <taxon>Pseudomonadota</taxon>
        <taxon>Alphaproteobacteria</taxon>
        <taxon>Caulobacterales</taxon>
        <taxon>Caulobacteraceae</taxon>
        <taxon>Brevundimonas</taxon>
    </lineage>
</organism>
<dbReference type="RefSeq" id="WP_271165676.1">
    <property type="nucleotide sequence ID" value="NZ_BSFD01000009.1"/>
</dbReference>
<feature type="compositionally biased region" description="Basic and acidic residues" evidence="1">
    <location>
        <begin position="65"/>
        <end position="75"/>
    </location>
</feature>
<evidence type="ECO:0000256" key="1">
    <source>
        <dbReference type="SAM" id="MobiDB-lite"/>
    </source>
</evidence>
<reference evidence="2" key="1">
    <citation type="journal article" date="2014" name="Int. J. Syst. Evol. Microbiol.">
        <title>Complete genome of a new Firmicutes species belonging to the dominant human colonic microbiota ('Ruminococcus bicirculans') reveals two chromosomes and a selective capacity to utilize plant glucans.</title>
        <authorList>
            <consortium name="NISC Comparative Sequencing Program"/>
            <person name="Wegmann U."/>
            <person name="Louis P."/>
            <person name="Goesmann A."/>
            <person name="Henrissat B."/>
            <person name="Duncan S.H."/>
            <person name="Flint H.J."/>
        </authorList>
    </citation>
    <scope>NUCLEOTIDE SEQUENCE</scope>
    <source>
        <strain evidence="2">VKM B-1499</strain>
    </source>
</reference>
<accession>A0ABQ5TCI9</accession>